<evidence type="ECO:0000313" key="3">
    <source>
        <dbReference type="EMBL" id="CAG5916450.1"/>
    </source>
</evidence>
<keyword evidence="2" id="KW-0812">Transmembrane</keyword>
<feature type="region of interest" description="Disordered" evidence="1">
    <location>
        <begin position="125"/>
        <end position="202"/>
    </location>
</feature>
<comment type="caution">
    <text evidence="3">The sequence shown here is derived from an EMBL/GenBank/DDBJ whole genome shotgun (WGS) entry which is preliminary data.</text>
</comment>
<keyword evidence="2" id="KW-1133">Transmembrane helix</keyword>
<accession>A0A8S4AWF9</accession>
<feature type="transmembrane region" description="Helical" evidence="2">
    <location>
        <begin position="55"/>
        <end position="78"/>
    </location>
</feature>
<keyword evidence="2" id="KW-0472">Membrane</keyword>
<name>A0A8S4AWF9_9TELE</name>
<feature type="transmembrane region" description="Helical" evidence="2">
    <location>
        <begin position="12"/>
        <end position="35"/>
    </location>
</feature>
<feature type="compositionally biased region" description="Pro residues" evidence="1">
    <location>
        <begin position="160"/>
        <end position="178"/>
    </location>
</feature>
<dbReference type="EMBL" id="CAJRST010011001">
    <property type="protein sequence ID" value="CAG5916450.1"/>
    <property type="molecule type" value="Genomic_DNA"/>
</dbReference>
<gene>
    <name evidence="3" type="ORF">MMEN_LOCUS10033</name>
</gene>
<dbReference type="Proteomes" id="UP000677803">
    <property type="component" value="Unassembled WGS sequence"/>
</dbReference>
<proteinExistence type="predicted"/>
<feature type="compositionally biased region" description="Low complexity" evidence="1">
    <location>
        <begin position="142"/>
        <end position="157"/>
    </location>
</feature>
<dbReference type="OrthoDB" id="10013007at2759"/>
<protein>
    <submittedName>
        <fullName evidence="3">(Atlantic silverside) hypothetical protein</fullName>
    </submittedName>
</protein>
<keyword evidence="4" id="KW-1185">Reference proteome</keyword>
<organism evidence="3 4">
    <name type="scientific">Menidia menidia</name>
    <name type="common">Atlantic silverside</name>
    <dbReference type="NCBI Taxonomy" id="238744"/>
    <lineage>
        <taxon>Eukaryota</taxon>
        <taxon>Metazoa</taxon>
        <taxon>Chordata</taxon>
        <taxon>Craniata</taxon>
        <taxon>Vertebrata</taxon>
        <taxon>Euteleostomi</taxon>
        <taxon>Actinopterygii</taxon>
        <taxon>Neopterygii</taxon>
        <taxon>Teleostei</taxon>
        <taxon>Neoteleostei</taxon>
        <taxon>Acanthomorphata</taxon>
        <taxon>Ovalentaria</taxon>
        <taxon>Atherinomorphae</taxon>
        <taxon>Atheriniformes</taxon>
        <taxon>Atherinopsidae</taxon>
        <taxon>Menidiinae</taxon>
        <taxon>Menidia</taxon>
    </lineage>
</organism>
<evidence type="ECO:0000256" key="1">
    <source>
        <dbReference type="SAM" id="MobiDB-lite"/>
    </source>
</evidence>
<reference evidence="3" key="1">
    <citation type="submission" date="2021-05" db="EMBL/GenBank/DDBJ databases">
        <authorList>
            <person name="Tigano A."/>
        </authorList>
    </citation>
    <scope>NUCLEOTIDE SEQUENCE</scope>
</reference>
<evidence type="ECO:0000313" key="4">
    <source>
        <dbReference type="Proteomes" id="UP000677803"/>
    </source>
</evidence>
<dbReference type="AlphaFoldDB" id="A0A8S4AWF9"/>
<evidence type="ECO:0000256" key="2">
    <source>
        <dbReference type="SAM" id="Phobius"/>
    </source>
</evidence>
<dbReference type="PROSITE" id="PS51257">
    <property type="entry name" value="PROKAR_LIPOPROTEIN"/>
    <property type="match status" value="1"/>
</dbReference>
<sequence length="223" mass="24174">MWFSRFSRFSGSPADAGGGAVLGSSFSCANVWLWFSWFSRFSWFSWFSWFGRGGGLMYVALALLTPVVLRFSGSPVLLQMQEGAGPRRALSVLDRLLLSHPVWLQLSLSRDHAHHVLLREPAGRRAAVPPAAAGRHRHGNHARPTGGHRPPGTGTTRLCPAPPPGAPPPPRAPPPPPVAGDAPPVACGGGEQGAAASRERVMEDWDRRRRMLRCNRCRLLGAL</sequence>